<dbReference type="EMBL" id="VDMD01000041">
    <property type="protein sequence ID" value="TRM57867.1"/>
    <property type="molecule type" value="Genomic_DNA"/>
</dbReference>
<dbReference type="Gene3D" id="3.40.50.1820">
    <property type="entry name" value="alpha/beta hydrolase"/>
    <property type="match status" value="1"/>
</dbReference>
<dbReference type="Proteomes" id="UP000320762">
    <property type="component" value="Unassembled WGS sequence"/>
</dbReference>
<accession>A0A550BZ92</accession>
<evidence type="ECO:0000256" key="6">
    <source>
        <dbReference type="ARBA" id="ARBA00022801"/>
    </source>
</evidence>
<keyword evidence="6 10" id="KW-0378">Hydrolase</keyword>
<organism evidence="10 11">
    <name type="scientific">Schizophyllum amplum</name>
    <dbReference type="NCBI Taxonomy" id="97359"/>
    <lineage>
        <taxon>Eukaryota</taxon>
        <taxon>Fungi</taxon>
        <taxon>Dikarya</taxon>
        <taxon>Basidiomycota</taxon>
        <taxon>Agaricomycotina</taxon>
        <taxon>Agaricomycetes</taxon>
        <taxon>Agaricomycetidae</taxon>
        <taxon>Agaricales</taxon>
        <taxon>Schizophyllaceae</taxon>
        <taxon>Schizophyllum</taxon>
    </lineage>
</organism>
<proteinExistence type="predicted"/>
<keyword evidence="8" id="KW-0624">Polysaccharide degradation</keyword>
<protein>
    <recommendedName>
        <fullName evidence="2">feruloyl esterase</fullName>
        <ecNumber evidence="2">3.1.1.73</ecNumber>
    </recommendedName>
</protein>
<dbReference type="InterPro" id="IPR029058">
    <property type="entry name" value="AB_hydrolase_fold"/>
</dbReference>
<dbReference type="GO" id="GO:0045493">
    <property type="term" value="P:xylan catabolic process"/>
    <property type="evidence" value="ECO:0007669"/>
    <property type="project" value="UniProtKB-KW"/>
</dbReference>
<evidence type="ECO:0000256" key="1">
    <source>
        <dbReference type="ARBA" id="ARBA00004613"/>
    </source>
</evidence>
<evidence type="ECO:0000256" key="4">
    <source>
        <dbReference type="ARBA" id="ARBA00022651"/>
    </source>
</evidence>
<dbReference type="GO" id="GO:0005576">
    <property type="term" value="C:extracellular region"/>
    <property type="evidence" value="ECO:0007669"/>
    <property type="project" value="UniProtKB-SubCell"/>
</dbReference>
<evidence type="ECO:0000256" key="5">
    <source>
        <dbReference type="ARBA" id="ARBA00022729"/>
    </source>
</evidence>
<comment type="caution">
    <text evidence="10">The sequence shown here is derived from an EMBL/GenBank/DDBJ whole genome shotgun (WGS) entry which is preliminary data.</text>
</comment>
<keyword evidence="7" id="KW-0119">Carbohydrate metabolism</keyword>
<dbReference type="PANTHER" id="PTHR38050">
    <property type="match status" value="1"/>
</dbReference>
<dbReference type="GO" id="GO:0030600">
    <property type="term" value="F:feruloyl esterase activity"/>
    <property type="evidence" value="ECO:0007669"/>
    <property type="project" value="UniProtKB-EC"/>
</dbReference>
<dbReference type="STRING" id="97359.A0A550BZ92"/>
<evidence type="ECO:0000256" key="2">
    <source>
        <dbReference type="ARBA" id="ARBA00013091"/>
    </source>
</evidence>
<comment type="subcellular location">
    <subcellularLocation>
        <location evidence="1">Secreted</location>
    </subcellularLocation>
</comment>
<dbReference type="EC" id="3.1.1.73" evidence="2"/>
<comment type="catalytic activity">
    <reaction evidence="9">
        <text>feruloyl-polysaccharide + H2O = ferulate + polysaccharide.</text>
        <dbReference type="EC" id="3.1.1.73"/>
    </reaction>
</comment>
<name>A0A550BZ92_9AGAR</name>
<evidence type="ECO:0000313" key="10">
    <source>
        <dbReference type="EMBL" id="TRM57867.1"/>
    </source>
</evidence>
<keyword evidence="3" id="KW-0964">Secreted</keyword>
<dbReference type="SUPFAM" id="SSF53474">
    <property type="entry name" value="alpha/beta-Hydrolases"/>
    <property type="match status" value="1"/>
</dbReference>
<reference evidence="10 11" key="1">
    <citation type="journal article" date="2019" name="New Phytol.">
        <title>Comparative genomics reveals unique wood-decay strategies and fruiting body development in the Schizophyllaceae.</title>
        <authorList>
            <person name="Almasi E."/>
            <person name="Sahu N."/>
            <person name="Krizsan K."/>
            <person name="Balint B."/>
            <person name="Kovacs G.M."/>
            <person name="Kiss B."/>
            <person name="Cseklye J."/>
            <person name="Drula E."/>
            <person name="Henrissat B."/>
            <person name="Nagy I."/>
            <person name="Chovatia M."/>
            <person name="Adam C."/>
            <person name="LaButti K."/>
            <person name="Lipzen A."/>
            <person name="Riley R."/>
            <person name="Grigoriev I.V."/>
            <person name="Nagy L.G."/>
        </authorList>
    </citation>
    <scope>NUCLEOTIDE SEQUENCE [LARGE SCALE GENOMIC DNA]</scope>
    <source>
        <strain evidence="10 11">NL-1724</strain>
    </source>
</reference>
<dbReference type="PANTHER" id="PTHR38050:SF2">
    <property type="entry name" value="FERULOYL ESTERASE C-RELATED"/>
    <property type="match status" value="1"/>
</dbReference>
<keyword evidence="11" id="KW-1185">Reference proteome</keyword>
<dbReference type="OrthoDB" id="424610at2759"/>
<keyword evidence="5" id="KW-0732">Signal</keyword>
<dbReference type="AlphaFoldDB" id="A0A550BZ92"/>
<dbReference type="InterPro" id="IPR043595">
    <property type="entry name" value="FaeB/C/D"/>
</dbReference>
<sequence length="318" mass="34265">MAQAAFIPHPYTHSRRAFFAPRASSACGRESNWTFDSDGHYTQNTIVSGNARQYLVHIPDDFDNDIPRPLVLSFHGAEGTSAHQEQASQLSLSGQTIGGQSIIAVYPQGLVGVDKSSAWDAAPYANPNAHDVEFTLAILDEVADALCIDTSRIYASGKSNGGGFTNRLACTPEVNSRVAAFGMASGAYYPAALPGDACQPGRQVPILLTHGTGDTTVPYNGKPHKGDGTEPNIDDFSKNWAQRNGFAAKAYAQASPHDNTDLWAWGGAGDRGQVKRYRVKDMQHVWPTTVVGSDKDGLSAPFNLTRSDLLPFFEQYSL</sequence>
<keyword evidence="4" id="KW-0858">Xylan degradation</keyword>
<gene>
    <name evidence="10" type="ORF">BD626DRAFT_411238</name>
</gene>
<evidence type="ECO:0000313" key="11">
    <source>
        <dbReference type="Proteomes" id="UP000320762"/>
    </source>
</evidence>
<evidence type="ECO:0000256" key="3">
    <source>
        <dbReference type="ARBA" id="ARBA00022525"/>
    </source>
</evidence>
<evidence type="ECO:0000256" key="8">
    <source>
        <dbReference type="ARBA" id="ARBA00023326"/>
    </source>
</evidence>
<evidence type="ECO:0000256" key="7">
    <source>
        <dbReference type="ARBA" id="ARBA00023277"/>
    </source>
</evidence>
<evidence type="ECO:0000256" key="9">
    <source>
        <dbReference type="ARBA" id="ARBA00034075"/>
    </source>
</evidence>